<reference evidence="1 2" key="1">
    <citation type="journal article" date="2022" name="Nat. Genet.">
        <title>Improved pea reference genome and pan-genome highlight genomic features and evolutionary characteristics.</title>
        <authorList>
            <person name="Yang T."/>
            <person name="Liu R."/>
            <person name="Luo Y."/>
            <person name="Hu S."/>
            <person name="Wang D."/>
            <person name="Wang C."/>
            <person name="Pandey M.K."/>
            <person name="Ge S."/>
            <person name="Xu Q."/>
            <person name="Li N."/>
            <person name="Li G."/>
            <person name="Huang Y."/>
            <person name="Saxena R.K."/>
            <person name="Ji Y."/>
            <person name="Li M."/>
            <person name="Yan X."/>
            <person name="He Y."/>
            <person name="Liu Y."/>
            <person name="Wang X."/>
            <person name="Xiang C."/>
            <person name="Varshney R.K."/>
            <person name="Ding H."/>
            <person name="Gao S."/>
            <person name="Zong X."/>
        </authorList>
    </citation>
    <scope>NUCLEOTIDE SEQUENCE [LARGE SCALE GENOMIC DNA]</scope>
    <source>
        <strain evidence="1 2">cv. Zhongwan 6</strain>
    </source>
</reference>
<proteinExistence type="predicted"/>
<evidence type="ECO:0000313" key="2">
    <source>
        <dbReference type="Proteomes" id="UP001058974"/>
    </source>
</evidence>
<dbReference type="AlphaFoldDB" id="A0A9D5B102"/>
<keyword evidence="2" id="KW-1185">Reference proteome</keyword>
<dbReference type="Gramene" id="Psat03G0565000-T1">
    <property type="protein sequence ID" value="KAI5431542.1"/>
    <property type="gene ID" value="KIW84_035650"/>
</dbReference>
<name>A0A9D5B102_PEA</name>
<evidence type="ECO:0000313" key="1">
    <source>
        <dbReference type="EMBL" id="KAI5431542.1"/>
    </source>
</evidence>
<dbReference type="Proteomes" id="UP001058974">
    <property type="component" value="Chromosome 3"/>
</dbReference>
<organism evidence="1 2">
    <name type="scientific">Pisum sativum</name>
    <name type="common">Garden pea</name>
    <name type="synonym">Lathyrus oleraceus</name>
    <dbReference type="NCBI Taxonomy" id="3888"/>
    <lineage>
        <taxon>Eukaryota</taxon>
        <taxon>Viridiplantae</taxon>
        <taxon>Streptophyta</taxon>
        <taxon>Embryophyta</taxon>
        <taxon>Tracheophyta</taxon>
        <taxon>Spermatophyta</taxon>
        <taxon>Magnoliopsida</taxon>
        <taxon>eudicotyledons</taxon>
        <taxon>Gunneridae</taxon>
        <taxon>Pentapetalae</taxon>
        <taxon>rosids</taxon>
        <taxon>fabids</taxon>
        <taxon>Fabales</taxon>
        <taxon>Fabaceae</taxon>
        <taxon>Papilionoideae</taxon>
        <taxon>50 kb inversion clade</taxon>
        <taxon>NPAAA clade</taxon>
        <taxon>Hologalegina</taxon>
        <taxon>IRL clade</taxon>
        <taxon>Fabeae</taxon>
        <taxon>Lathyrus</taxon>
    </lineage>
</organism>
<comment type="caution">
    <text evidence="1">The sequence shown here is derived from an EMBL/GenBank/DDBJ whole genome shotgun (WGS) entry which is preliminary data.</text>
</comment>
<accession>A0A9D5B102</accession>
<sequence>MDPKRQVVAKKPKSEEGASRGQVHFNAIRCLGNLQELRFRDLSNRRIWLRSHTSIPVESSYFLYYLVDDKEFDVAQIIANEIKVISENGTKLGSKPNCALPFPGLIIELSKKAKILIPNQNGGPQEGSFQFMNPEASQSHITWLGDKPIFLEGTHLVAVEAEQGEVEERIEEYKGEG</sequence>
<gene>
    <name evidence="1" type="ORF">KIW84_035650</name>
</gene>
<protein>
    <submittedName>
        <fullName evidence="1">Uncharacterized protein</fullName>
    </submittedName>
</protein>
<dbReference type="EMBL" id="JAMSHJ010000003">
    <property type="protein sequence ID" value="KAI5431542.1"/>
    <property type="molecule type" value="Genomic_DNA"/>
</dbReference>